<dbReference type="Proteomes" id="UP000886501">
    <property type="component" value="Unassembled WGS sequence"/>
</dbReference>
<evidence type="ECO:0000313" key="1">
    <source>
        <dbReference type="EMBL" id="KAF9652058.1"/>
    </source>
</evidence>
<dbReference type="EMBL" id="MU117971">
    <property type="protein sequence ID" value="KAF9652058.1"/>
    <property type="molecule type" value="Genomic_DNA"/>
</dbReference>
<organism evidence="1 2">
    <name type="scientific">Thelephora ganbajun</name>
    <name type="common">Ganba fungus</name>
    <dbReference type="NCBI Taxonomy" id="370292"/>
    <lineage>
        <taxon>Eukaryota</taxon>
        <taxon>Fungi</taxon>
        <taxon>Dikarya</taxon>
        <taxon>Basidiomycota</taxon>
        <taxon>Agaricomycotina</taxon>
        <taxon>Agaricomycetes</taxon>
        <taxon>Thelephorales</taxon>
        <taxon>Thelephoraceae</taxon>
        <taxon>Thelephora</taxon>
    </lineage>
</organism>
<name>A0ACB6ZRX5_THEGA</name>
<keyword evidence="2" id="KW-1185">Reference proteome</keyword>
<evidence type="ECO:0000313" key="2">
    <source>
        <dbReference type="Proteomes" id="UP000886501"/>
    </source>
</evidence>
<comment type="caution">
    <text evidence="1">The sequence shown here is derived from an EMBL/GenBank/DDBJ whole genome shotgun (WGS) entry which is preliminary data.</text>
</comment>
<reference evidence="1" key="1">
    <citation type="submission" date="2019-10" db="EMBL/GenBank/DDBJ databases">
        <authorList>
            <consortium name="DOE Joint Genome Institute"/>
            <person name="Kuo A."/>
            <person name="Miyauchi S."/>
            <person name="Kiss E."/>
            <person name="Drula E."/>
            <person name="Kohler A."/>
            <person name="Sanchez-Garcia M."/>
            <person name="Andreopoulos B."/>
            <person name="Barry K.W."/>
            <person name="Bonito G."/>
            <person name="Buee M."/>
            <person name="Carver A."/>
            <person name="Chen C."/>
            <person name="Cichocki N."/>
            <person name="Clum A."/>
            <person name="Culley D."/>
            <person name="Crous P.W."/>
            <person name="Fauchery L."/>
            <person name="Girlanda M."/>
            <person name="Hayes R."/>
            <person name="Keri Z."/>
            <person name="Labutti K."/>
            <person name="Lipzen A."/>
            <person name="Lombard V."/>
            <person name="Magnuson J."/>
            <person name="Maillard F."/>
            <person name="Morin E."/>
            <person name="Murat C."/>
            <person name="Nolan M."/>
            <person name="Ohm R."/>
            <person name="Pangilinan J."/>
            <person name="Pereira M."/>
            <person name="Perotto S."/>
            <person name="Peter M."/>
            <person name="Riley R."/>
            <person name="Sitrit Y."/>
            <person name="Stielow B."/>
            <person name="Szollosi G."/>
            <person name="Zifcakova L."/>
            <person name="Stursova M."/>
            <person name="Spatafora J.W."/>
            <person name="Tedersoo L."/>
            <person name="Vaario L.-M."/>
            <person name="Yamada A."/>
            <person name="Yan M."/>
            <person name="Wang P."/>
            <person name="Xu J."/>
            <person name="Bruns T."/>
            <person name="Baldrian P."/>
            <person name="Vilgalys R."/>
            <person name="Henrissat B."/>
            <person name="Grigoriev I.V."/>
            <person name="Hibbett D."/>
            <person name="Nagy L.G."/>
            <person name="Martin F.M."/>
        </authorList>
    </citation>
    <scope>NUCLEOTIDE SEQUENCE</scope>
    <source>
        <strain evidence="1">P2</strain>
    </source>
</reference>
<reference evidence="1" key="2">
    <citation type="journal article" date="2020" name="Nat. Commun.">
        <title>Large-scale genome sequencing of mycorrhizal fungi provides insights into the early evolution of symbiotic traits.</title>
        <authorList>
            <person name="Miyauchi S."/>
            <person name="Kiss E."/>
            <person name="Kuo A."/>
            <person name="Drula E."/>
            <person name="Kohler A."/>
            <person name="Sanchez-Garcia M."/>
            <person name="Morin E."/>
            <person name="Andreopoulos B."/>
            <person name="Barry K.W."/>
            <person name="Bonito G."/>
            <person name="Buee M."/>
            <person name="Carver A."/>
            <person name="Chen C."/>
            <person name="Cichocki N."/>
            <person name="Clum A."/>
            <person name="Culley D."/>
            <person name="Crous P.W."/>
            <person name="Fauchery L."/>
            <person name="Girlanda M."/>
            <person name="Hayes R.D."/>
            <person name="Keri Z."/>
            <person name="LaButti K."/>
            <person name="Lipzen A."/>
            <person name="Lombard V."/>
            <person name="Magnuson J."/>
            <person name="Maillard F."/>
            <person name="Murat C."/>
            <person name="Nolan M."/>
            <person name="Ohm R.A."/>
            <person name="Pangilinan J."/>
            <person name="Pereira M.F."/>
            <person name="Perotto S."/>
            <person name="Peter M."/>
            <person name="Pfister S."/>
            <person name="Riley R."/>
            <person name="Sitrit Y."/>
            <person name="Stielow J.B."/>
            <person name="Szollosi G."/>
            <person name="Zifcakova L."/>
            <person name="Stursova M."/>
            <person name="Spatafora J.W."/>
            <person name="Tedersoo L."/>
            <person name="Vaario L.M."/>
            <person name="Yamada A."/>
            <person name="Yan M."/>
            <person name="Wang P."/>
            <person name="Xu J."/>
            <person name="Bruns T."/>
            <person name="Baldrian P."/>
            <person name="Vilgalys R."/>
            <person name="Dunand C."/>
            <person name="Henrissat B."/>
            <person name="Grigoriev I.V."/>
            <person name="Hibbett D."/>
            <person name="Nagy L.G."/>
            <person name="Martin F.M."/>
        </authorList>
    </citation>
    <scope>NUCLEOTIDE SEQUENCE</scope>
    <source>
        <strain evidence="1">P2</strain>
    </source>
</reference>
<accession>A0ACB6ZRX5</accession>
<gene>
    <name evidence="1" type="ORF">BDM02DRAFT_3184041</name>
</gene>
<sequence length="628" mass="70506">MSDTIISFRALLLVNEQRNTYGLRYNDYTRYRKHCTNRTHRLRSSLKITHGKGREFKKLASITPEIVNNGHLQLLLFEAERAWAHSQELTTQSLDPAKADKRSALRHSATSRFWRAINWSTRLLSLAQSLYASKRLSAGNLLEFTIYTLILNGRFLRSREEQLQDALSQLCIARYLLDNLFAQATSSRDQALATLFIDEIGPEIRYCAHQLGNKKAYDVDGIVQELSAVHKDKLVEDCDDILSALRGETHSGTQNSLKQKLDTLMWEGKPVPIRNPELVDALLRVQEAEARLAATKKSSGGDKAQSGSNTTKRSVGAYDAVLSALSDSEEVARKRTETQQLSESTTLVGIGGRDIEFVHAFIVYQLLARRTERDHLLINALLFSHQPRVPRSSLEKEQIDGRLFPAVVKLLDTVLQNLTQMRTLSVVDESPDLASGMDARISFTKSRRCFFLARCYAPLRRYAEALTLVQRSQLHLREARSIMSTTLGGGPELIPAISFYPLADSDYDKLDEEVSRASSELKRDWFTFNGGSPTPDNGSHKKPLFFDIALNYVELDMDRLQQRAGKKPPPTPVPIKILQPQPQIPQAQKGLTVKAKAEEITSPATLEPKVETSHGGLSSLLGGWWGRK</sequence>
<proteinExistence type="predicted"/>
<protein>
    <submittedName>
        <fullName evidence="1">Uncharacterized protein</fullName>
    </submittedName>
</protein>